<proteinExistence type="predicted"/>
<evidence type="ECO:0000256" key="4">
    <source>
        <dbReference type="ARBA" id="ARBA00015196"/>
    </source>
</evidence>
<dbReference type="PANTHER" id="PTHR43344">
    <property type="entry name" value="PHOSPHOSERINE PHOSPHATASE"/>
    <property type="match status" value="1"/>
</dbReference>
<dbReference type="Pfam" id="PF00702">
    <property type="entry name" value="Hydrolase"/>
    <property type="match status" value="1"/>
</dbReference>
<evidence type="ECO:0000313" key="11">
    <source>
        <dbReference type="Proteomes" id="UP000078540"/>
    </source>
</evidence>
<evidence type="ECO:0000256" key="2">
    <source>
        <dbReference type="ARBA" id="ARBA00005135"/>
    </source>
</evidence>
<dbReference type="InterPro" id="IPR023214">
    <property type="entry name" value="HAD_sf"/>
</dbReference>
<keyword evidence="5" id="KW-0028">Amino-acid biosynthesis</keyword>
<keyword evidence="7" id="KW-0378">Hydrolase</keyword>
<dbReference type="NCBIfam" id="TIGR01488">
    <property type="entry name" value="HAD-SF-IB"/>
    <property type="match status" value="1"/>
</dbReference>
<name>A0A151I4B9_9HYME</name>
<dbReference type="EMBL" id="KQ976472">
    <property type="protein sequence ID" value="KYM83992.1"/>
    <property type="molecule type" value="Genomic_DNA"/>
</dbReference>
<dbReference type="PANTHER" id="PTHR43344:SF2">
    <property type="entry name" value="PHOSPHOSERINE PHOSPHATASE"/>
    <property type="match status" value="1"/>
</dbReference>
<dbReference type="STRING" id="520822.A0A151I4B9"/>
<dbReference type="Gene3D" id="3.40.50.1000">
    <property type="entry name" value="HAD superfamily/HAD-like"/>
    <property type="match status" value="1"/>
</dbReference>
<protein>
    <recommendedName>
        <fullName evidence="4">Phosphoserine phosphatase</fullName>
        <ecNumber evidence="3">3.1.3.3</ecNumber>
    </recommendedName>
</protein>
<dbReference type="AlphaFoldDB" id="A0A151I4B9"/>
<dbReference type="Proteomes" id="UP000078540">
    <property type="component" value="Unassembled WGS sequence"/>
</dbReference>
<dbReference type="SUPFAM" id="SSF56784">
    <property type="entry name" value="HAD-like"/>
    <property type="match status" value="1"/>
</dbReference>
<evidence type="ECO:0000256" key="8">
    <source>
        <dbReference type="ARBA" id="ARBA00022842"/>
    </source>
</evidence>
<evidence type="ECO:0000256" key="5">
    <source>
        <dbReference type="ARBA" id="ARBA00022605"/>
    </source>
</evidence>
<dbReference type="GO" id="GO:0036424">
    <property type="term" value="F:L-phosphoserine phosphatase activity"/>
    <property type="evidence" value="ECO:0007669"/>
    <property type="project" value="TreeGrafter"/>
</dbReference>
<accession>A0A151I4B9</accession>
<dbReference type="InterPro" id="IPR036412">
    <property type="entry name" value="HAD-like_sf"/>
</dbReference>
<evidence type="ECO:0000256" key="7">
    <source>
        <dbReference type="ARBA" id="ARBA00022801"/>
    </source>
</evidence>
<keyword evidence="6" id="KW-0479">Metal-binding</keyword>
<dbReference type="GO" id="GO:0000287">
    <property type="term" value="F:magnesium ion binding"/>
    <property type="evidence" value="ECO:0007669"/>
    <property type="project" value="TreeGrafter"/>
</dbReference>
<evidence type="ECO:0000256" key="1">
    <source>
        <dbReference type="ARBA" id="ARBA00001946"/>
    </source>
</evidence>
<dbReference type="EC" id="3.1.3.3" evidence="3"/>
<comment type="cofactor">
    <cofactor evidence="1">
        <name>Mg(2+)</name>
        <dbReference type="ChEBI" id="CHEBI:18420"/>
    </cofactor>
</comment>
<dbReference type="InterPro" id="IPR050582">
    <property type="entry name" value="HAD-like_SerB"/>
</dbReference>
<evidence type="ECO:0000256" key="3">
    <source>
        <dbReference type="ARBA" id="ARBA00012640"/>
    </source>
</evidence>
<keyword evidence="9" id="KW-0718">Serine biosynthesis</keyword>
<evidence type="ECO:0000256" key="9">
    <source>
        <dbReference type="ARBA" id="ARBA00023299"/>
    </source>
</evidence>
<keyword evidence="8" id="KW-0460">Magnesium</keyword>
<dbReference type="GO" id="GO:0006564">
    <property type="term" value="P:L-serine biosynthetic process"/>
    <property type="evidence" value="ECO:0007669"/>
    <property type="project" value="UniProtKB-KW"/>
</dbReference>
<keyword evidence="11" id="KW-1185">Reference proteome</keyword>
<gene>
    <name evidence="10" type="ORF">ALC53_05610</name>
</gene>
<comment type="pathway">
    <text evidence="2">Amino-acid biosynthesis; L-serine biosynthesis; L-serine from 3-phospho-D-glycerate: step 3/3.</text>
</comment>
<dbReference type="Gene3D" id="1.10.150.210">
    <property type="entry name" value="Phosphoserine phosphatase, domain 2"/>
    <property type="match status" value="1"/>
</dbReference>
<evidence type="ECO:0000256" key="6">
    <source>
        <dbReference type="ARBA" id="ARBA00022723"/>
    </source>
</evidence>
<dbReference type="GO" id="GO:0005737">
    <property type="term" value="C:cytoplasm"/>
    <property type="evidence" value="ECO:0007669"/>
    <property type="project" value="TreeGrafter"/>
</dbReference>
<reference evidence="10 11" key="1">
    <citation type="submission" date="2015-09" db="EMBL/GenBank/DDBJ databases">
        <title>Atta colombica WGS genome.</title>
        <authorList>
            <person name="Nygaard S."/>
            <person name="Hu H."/>
            <person name="Boomsma J."/>
            <person name="Zhang G."/>
        </authorList>
    </citation>
    <scope>NUCLEOTIDE SEQUENCE [LARGE SCALE GENOMIC DNA]</scope>
    <source>
        <strain evidence="10">Treedump-2</strain>
        <tissue evidence="10">Whole body</tissue>
    </source>
</reference>
<evidence type="ECO:0000313" key="10">
    <source>
        <dbReference type="EMBL" id="KYM83992.1"/>
    </source>
</evidence>
<sequence>MKLHGRSRDKFTTVSTSSCHDSIAVAHSWFAVAVRCVYRGLPISPVSTRTKRAMQGDMTFQQSLSIRLGIINPSLTQVKEFLNIHQPSLTTGIKELVSTLQARGKQVFLVSGGFRCLITPVAAKLNIPPENIYANRLKFYFTGEYAGFDETQPTSKSGGKGEVIRHLKEEKGFKIVVHIGDGSTDLEASPPADAFIGVYNIA</sequence>
<organism evidence="10 11">
    <name type="scientific">Atta colombica</name>
    <dbReference type="NCBI Taxonomy" id="520822"/>
    <lineage>
        <taxon>Eukaryota</taxon>
        <taxon>Metazoa</taxon>
        <taxon>Ecdysozoa</taxon>
        <taxon>Arthropoda</taxon>
        <taxon>Hexapoda</taxon>
        <taxon>Insecta</taxon>
        <taxon>Pterygota</taxon>
        <taxon>Neoptera</taxon>
        <taxon>Endopterygota</taxon>
        <taxon>Hymenoptera</taxon>
        <taxon>Apocrita</taxon>
        <taxon>Aculeata</taxon>
        <taxon>Formicoidea</taxon>
        <taxon>Formicidae</taxon>
        <taxon>Myrmicinae</taxon>
        <taxon>Atta</taxon>
    </lineage>
</organism>